<proteinExistence type="predicted"/>
<evidence type="ECO:0000259" key="2">
    <source>
        <dbReference type="Pfam" id="PF13439"/>
    </source>
</evidence>
<dbReference type="AlphaFoldDB" id="A0A6J6GZJ0"/>
<dbReference type="EMBL" id="CAEZUR010000030">
    <property type="protein sequence ID" value="CAB4605800.1"/>
    <property type="molecule type" value="Genomic_DNA"/>
</dbReference>
<dbReference type="GO" id="GO:0016757">
    <property type="term" value="F:glycosyltransferase activity"/>
    <property type="evidence" value="ECO:0007669"/>
    <property type="project" value="InterPro"/>
</dbReference>
<dbReference type="InterPro" id="IPR050194">
    <property type="entry name" value="Glycosyltransferase_grp1"/>
</dbReference>
<dbReference type="Pfam" id="PF00534">
    <property type="entry name" value="Glycos_transf_1"/>
    <property type="match status" value="1"/>
</dbReference>
<reference evidence="4" key="1">
    <citation type="submission" date="2020-05" db="EMBL/GenBank/DDBJ databases">
        <authorList>
            <person name="Chiriac C."/>
            <person name="Salcher M."/>
            <person name="Ghai R."/>
            <person name="Kavagutti S V."/>
        </authorList>
    </citation>
    <scope>NUCLEOTIDE SEQUENCE</scope>
</reference>
<gene>
    <name evidence="3" type="ORF">UFOPK1433_00233</name>
    <name evidence="4" type="ORF">UFOPK1843_00500</name>
</gene>
<evidence type="ECO:0000313" key="4">
    <source>
        <dbReference type="EMBL" id="CAB4605800.1"/>
    </source>
</evidence>
<dbReference type="PANTHER" id="PTHR45947:SF3">
    <property type="entry name" value="SULFOQUINOVOSYL TRANSFERASE SQD2"/>
    <property type="match status" value="1"/>
</dbReference>
<feature type="domain" description="Glycosyltransferase subfamily 4-like N-terminal" evidence="2">
    <location>
        <begin position="15"/>
        <end position="207"/>
    </location>
</feature>
<protein>
    <submittedName>
        <fullName evidence="4">Unannotated protein</fullName>
    </submittedName>
</protein>
<evidence type="ECO:0000313" key="3">
    <source>
        <dbReference type="EMBL" id="CAB4536047.1"/>
    </source>
</evidence>
<dbReference type="InterPro" id="IPR001296">
    <property type="entry name" value="Glyco_trans_1"/>
</dbReference>
<name>A0A6J6GZJ0_9ZZZZ</name>
<dbReference type="InterPro" id="IPR028098">
    <property type="entry name" value="Glyco_trans_4-like_N"/>
</dbReference>
<feature type="domain" description="Glycosyl transferase family 1" evidence="1">
    <location>
        <begin position="220"/>
        <end position="362"/>
    </location>
</feature>
<dbReference type="Pfam" id="PF13439">
    <property type="entry name" value="Glyco_transf_4"/>
    <property type="match status" value="1"/>
</dbReference>
<dbReference type="EMBL" id="CAEZSN010000016">
    <property type="protein sequence ID" value="CAB4536047.1"/>
    <property type="molecule type" value="Genomic_DNA"/>
</dbReference>
<organism evidence="4">
    <name type="scientific">freshwater metagenome</name>
    <dbReference type="NCBI Taxonomy" id="449393"/>
    <lineage>
        <taxon>unclassified sequences</taxon>
        <taxon>metagenomes</taxon>
        <taxon>ecological metagenomes</taxon>
    </lineage>
</organism>
<evidence type="ECO:0000259" key="1">
    <source>
        <dbReference type="Pfam" id="PF00534"/>
    </source>
</evidence>
<dbReference type="PANTHER" id="PTHR45947">
    <property type="entry name" value="SULFOQUINOVOSYL TRANSFERASE SQD2"/>
    <property type="match status" value="1"/>
</dbReference>
<sequence>MHILFFADHHPDSLGGVQTSFMLQKKFLERAGHTVTLVVSRRYRRSRRLEGMIEVPALPVPPTGAYSIEPSLKLAYRTVQRKLAKMALPVDIVHIQADMWGAILGAAWAKDHGLPLVQTVHTNLEVGISHTFGKMLTRRAAQVMNAWAASMLDHDAPRNSKDIWAFKEQISRHANFVTAPSTHFAKELEKHKVVEKAIVLPNGVDDDVVEGIHPVVHENVERTLDFVWAGRLSSEKRITEFLGAFHTANIPNAKLSIYGSGQLEAKVRIILVQLGLSHVATFYGRLPHRDLVTRFAAADLVAQSSVAFETQGMTVYEAIAVGTPVLVADPKIAAELPAEFVWLSKTPSVDDMARALTRAAKDIRSGNTKRALDTGEWSVLQSQLTAKMIDLYKKAIKEGPKH</sequence>
<accession>A0A6J6GZJ0</accession>
<dbReference type="Gene3D" id="3.40.50.2000">
    <property type="entry name" value="Glycogen Phosphorylase B"/>
    <property type="match status" value="2"/>
</dbReference>
<dbReference type="SUPFAM" id="SSF53756">
    <property type="entry name" value="UDP-Glycosyltransferase/glycogen phosphorylase"/>
    <property type="match status" value="1"/>
</dbReference>